<dbReference type="GO" id="GO:0008448">
    <property type="term" value="F:N-acetylglucosamine-6-phosphate deacetylase activity"/>
    <property type="evidence" value="ECO:0007669"/>
    <property type="project" value="UniProtKB-EC"/>
</dbReference>
<accession>A0A2M8QEV6</accession>
<dbReference type="GO" id="GO:0006046">
    <property type="term" value="P:N-acetylglucosamine catabolic process"/>
    <property type="evidence" value="ECO:0007669"/>
    <property type="project" value="TreeGrafter"/>
</dbReference>
<sequence>MRTVIDCGALVLYDRIEHNWRVLIEDGVIRAIAAHLDAPADATVIDARARIVLPGFIDIHVHGAMDADAMDATPEALQVMARFFAAHGVTGFLPTTMTAPREKIEAALENVRRAMTSPPAPDAARILGAHVEGPFINPKQCGAQPTEFIRPADPREYRPWFERGVVKLITVAPEVDGALRLIEDARRFGVAVAIGHTDATYAQAQAAFAAGANQATHTFNAMRGLHHREPGALGAAMANDAVYAQLICDNVHVHPAAMNVLYKCKGADRLAVITDAMEATGLSDGAFVLGARRVLVQGGIARLADGTLAGSTLTMDAAFRNIIAATGCSLVEASRMCSASPARAVGLDGRKGRIAPGYDADIVILDAELRVVRTIVGGLCTTG</sequence>
<dbReference type="InterPro" id="IPR011059">
    <property type="entry name" value="Metal-dep_hydrolase_composite"/>
</dbReference>
<comment type="caution">
    <text evidence="14">The sequence shown here is derived from an EMBL/GenBank/DDBJ whole genome shotgun (WGS) entry which is preliminary data.</text>
</comment>
<feature type="active site" description="Proton donor/acceptor" evidence="10">
    <location>
        <position position="275"/>
    </location>
</feature>
<feature type="binding site" evidence="11">
    <location>
        <position position="228"/>
    </location>
    <ligand>
        <name>substrate</name>
    </ligand>
</feature>
<evidence type="ECO:0000256" key="9">
    <source>
        <dbReference type="PIRNR" id="PIRNR038994"/>
    </source>
</evidence>
<evidence type="ECO:0000256" key="10">
    <source>
        <dbReference type="PIRSR" id="PIRSR038994-1"/>
    </source>
</evidence>
<feature type="binding site" evidence="11">
    <location>
        <position position="143"/>
    </location>
    <ligand>
        <name>substrate</name>
    </ligand>
</feature>
<dbReference type="Gene3D" id="2.30.40.10">
    <property type="entry name" value="Urease, subunit C, domain 1"/>
    <property type="match status" value="1"/>
</dbReference>
<comment type="cofactor">
    <cofactor evidence="12">
        <name>a divalent metal cation</name>
        <dbReference type="ChEBI" id="CHEBI:60240"/>
    </cofactor>
    <text evidence="12">Binds 1 divalent metal cation per subunit.</text>
</comment>
<dbReference type="PIRSF" id="PIRSF038994">
    <property type="entry name" value="NagA"/>
    <property type="match status" value="1"/>
</dbReference>
<feature type="binding site" evidence="12">
    <location>
        <position position="132"/>
    </location>
    <ligand>
        <name>Zn(2+)</name>
        <dbReference type="ChEBI" id="CHEBI:29105"/>
    </ligand>
</feature>
<evidence type="ECO:0000256" key="4">
    <source>
        <dbReference type="ARBA" id="ARBA00022723"/>
    </source>
</evidence>
<reference evidence="14 15" key="1">
    <citation type="submission" date="2017-11" db="EMBL/GenBank/DDBJ databases">
        <title>Evolution of Phototrophy in the Chloroflexi Phylum Driven by Horizontal Gene Transfer.</title>
        <authorList>
            <person name="Ward L.M."/>
            <person name="Hemp J."/>
            <person name="Shih P.M."/>
            <person name="Mcglynn S.E."/>
            <person name="Fischer W."/>
        </authorList>
    </citation>
    <scope>NUCLEOTIDE SEQUENCE [LARGE SCALE GENOMIC DNA]</scope>
    <source>
        <strain evidence="14">JP3_7</strain>
    </source>
</reference>
<evidence type="ECO:0000256" key="7">
    <source>
        <dbReference type="ARBA" id="ARBA00047647"/>
    </source>
</evidence>
<feature type="binding site" evidence="11">
    <location>
        <position position="252"/>
    </location>
    <ligand>
        <name>substrate</name>
    </ligand>
</feature>
<dbReference type="EC" id="3.5.1.25" evidence="2"/>
<dbReference type="NCBIfam" id="TIGR00221">
    <property type="entry name" value="nagA"/>
    <property type="match status" value="1"/>
</dbReference>
<feature type="binding site" evidence="11">
    <location>
        <begin position="220"/>
        <end position="221"/>
    </location>
    <ligand>
        <name>substrate</name>
    </ligand>
</feature>
<evidence type="ECO:0000313" key="15">
    <source>
        <dbReference type="Proteomes" id="UP000230790"/>
    </source>
</evidence>
<feature type="binding site" evidence="12">
    <location>
        <position position="196"/>
    </location>
    <ligand>
        <name>Zn(2+)</name>
        <dbReference type="ChEBI" id="CHEBI:29105"/>
    </ligand>
</feature>
<evidence type="ECO:0000259" key="13">
    <source>
        <dbReference type="Pfam" id="PF01979"/>
    </source>
</evidence>
<organism evidence="14 15">
    <name type="scientific">Candidatus Thermofonsia Clade 3 bacterium</name>
    <dbReference type="NCBI Taxonomy" id="2364212"/>
    <lineage>
        <taxon>Bacteria</taxon>
        <taxon>Bacillati</taxon>
        <taxon>Chloroflexota</taxon>
        <taxon>Candidatus Thermofontia</taxon>
        <taxon>Candidatus Thermofonsia Clade 3</taxon>
    </lineage>
</organism>
<dbReference type="GO" id="GO:0046872">
    <property type="term" value="F:metal ion binding"/>
    <property type="evidence" value="ECO:0007669"/>
    <property type="project" value="UniProtKB-KW"/>
</dbReference>
<evidence type="ECO:0000256" key="1">
    <source>
        <dbReference type="ARBA" id="ARBA00010716"/>
    </source>
</evidence>
<dbReference type="Proteomes" id="UP000230790">
    <property type="component" value="Unassembled WGS sequence"/>
</dbReference>
<comment type="catalytic activity">
    <reaction evidence="7">
        <text>N-acetyl-D-glucosamine 6-phosphate + H2O = D-glucosamine 6-phosphate + acetate</text>
        <dbReference type="Rhea" id="RHEA:22936"/>
        <dbReference type="ChEBI" id="CHEBI:15377"/>
        <dbReference type="ChEBI" id="CHEBI:30089"/>
        <dbReference type="ChEBI" id="CHEBI:57513"/>
        <dbReference type="ChEBI" id="CHEBI:58725"/>
        <dbReference type="EC" id="3.5.1.25"/>
    </reaction>
</comment>
<keyword evidence="4 12" id="KW-0479">Metal-binding</keyword>
<evidence type="ECO:0000256" key="5">
    <source>
        <dbReference type="ARBA" id="ARBA00022801"/>
    </source>
</evidence>
<evidence type="ECO:0000256" key="8">
    <source>
        <dbReference type="ARBA" id="ARBA00060590"/>
    </source>
</evidence>
<dbReference type="Pfam" id="PF01979">
    <property type="entry name" value="Amidohydro_1"/>
    <property type="match status" value="1"/>
</dbReference>
<comment type="pathway">
    <text evidence="8">Amino-sugar metabolism; N-acetylneuraminate degradation; D-fructose 6-phosphate from N-acetylneuraminate: step 4/5.</text>
</comment>
<evidence type="ECO:0000256" key="3">
    <source>
        <dbReference type="ARBA" id="ARBA00018029"/>
    </source>
</evidence>
<evidence type="ECO:0000313" key="14">
    <source>
        <dbReference type="EMBL" id="PJF48343.1"/>
    </source>
</evidence>
<feature type="binding site" evidence="12">
    <location>
        <position position="217"/>
    </location>
    <ligand>
        <name>Zn(2+)</name>
        <dbReference type="ChEBI" id="CHEBI:29105"/>
    </ligand>
</feature>
<dbReference type="FunFam" id="3.20.20.140:FF:000004">
    <property type="entry name" value="N-acetylglucosamine-6-phosphate deacetylase"/>
    <property type="match status" value="1"/>
</dbReference>
<evidence type="ECO:0000256" key="12">
    <source>
        <dbReference type="PIRSR" id="PIRSR038994-3"/>
    </source>
</evidence>
<protein>
    <recommendedName>
        <fullName evidence="3">N-acetylglucosamine-6-phosphate deacetylase</fullName>
        <ecNumber evidence="2">3.5.1.25</ecNumber>
    </recommendedName>
</protein>
<dbReference type="PANTHER" id="PTHR11113:SF14">
    <property type="entry name" value="N-ACETYLGLUCOSAMINE-6-PHOSPHATE DEACETYLASE"/>
    <property type="match status" value="1"/>
</dbReference>
<name>A0A2M8QEV6_9CHLR</name>
<dbReference type="InterPro" id="IPR003764">
    <property type="entry name" value="GlcNAc_6-P_deAcase"/>
</dbReference>
<feature type="domain" description="Amidohydrolase-related" evidence="13">
    <location>
        <begin position="51"/>
        <end position="378"/>
    </location>
</feature>
<keyword evidence="5 9" id="KW-0378">Hydrolase</keyword>
<comment type="similarity">
    <text evidence="1 9">Belongs to the metallo-dependent hydrolases superfamily. NagA family.</text>
</comment>
<evidence type="ECO:0000256" key="6">
    <source>
        <dbReference type="ARBA" id="ARBA00023277"/>
    </source>
</evidence>
<evidence type="ECO:0000256" key="2">
    <source>
        <dbReference type="ARBA" id="ARBA00011899"/>
    </source>
</evidence>
<dbReference type="InterPro" id="IPR006680">
    <property type="entry name" value="Amidohydro-rel"/>
</dbReference>
<dbReference type="EMBL" id="PGTN01000017">
    <property type="protein sequence ID" value="PJF48343.1"/>
    <property type="molecule type" value="Genomic_DNA"/>
</dbReference>
<dbReference type="AlphaFoldDB" id="A0A2M8QEV6"/>
<dbReference type="PANTHER" id="PTHR11113">
    <property type="entry name" value="N-ACETYLGLUCOSAMINE-6-PHOSPHATE DEACETYLASE"/>
    <property type="match status" value="1"/>
</dbReference>
<dbReference type="SUPFAM" id="SSF51338">
    <property type="entry name" value="Composite domain of metallo-dependent hydrolases"/>
    <property type="match status" value="1"/>
</dbReference>
<feature type="binding site" evidence="11">
    <location>
        <begin position="308"/>
        <end position="310"/>
    </location>
    <ligand>
        <name>substrate</name>
    </ligand>
</feature>
<dbReference type="SUPFAM" id="SSF51556">
    <property type="entry name" value="Metallo-dependent hydrolases"/>
    <property type="match status" value="1"/>
</dbReference>
<keyword evidence="6 9" id="KW-0119">Carbohydrate metabolism</keyword>
<dbReference type="InterPro" id="IPR032466">
    <property type="entry name" value="Metal_Hydrolase"/>
</dbReference>
<gene>
    <name evidence="14" type="primary">nagA</name>
    <name evidence="14" type="ORF">CUN48_04040</name>
</gene>
<evidence type="ECO:0000256" key="11">
    <source>
        <dbReference type="PIRSR" id="PIRSR038994-2"/>
    </source>
</evidence>
<dbReference type="CDD" id="cd00854">
    <property type="entry name" value="NagA"/>
    <property type="match status" value="1"/>
</dbReference>
<proteinExistence type="inferred from homology"/>
<dbReference type="Gene3D" id="3.20.20.140">
    <property type="entry name" value="Metal-dependent hydrolases"/>
    <property type="match status" value="1"/>
</dbReference>